<reference evidence="2" key="1">
    <citation type="journal article" date="2025" name="Foods">
        <title>Unveiling the Microbial Signatures of Arabica Coffee Cherries: Insights into Ripeness Specific Diversity, Functional Traits, and Implications for Quality and Safety.</title>
        <authorList>
            <consortium name="RefSeq"/>
            <person name="Tenea G.N."/>
            <person name="Cifuentes V."/>
            <person name="Reyes P."/>
            <person name="Cevallos-Vallejos M."/>
        </authorList>
    </citation>
    <scope>NUCLEOTIDE SEQUENCE [LARGE SCALE GENOMIC DNA]</scope>
</reference>
<feature type="region of interest" description="Disordered" evidence="1">
    <location>
        <begin position="191"/>
        <end position="284"/>
    </location>
</feature>
<evidence type="ECO:0000313" key="3">
    <source>
        <dbReference type="RefSeq" id="XP_027084834.1"/>
    </source>
</evidence>
<name>A0A6P6U2V9_COFAR</name>
<reference evidence="3" key="2">
    <citation type="submission" date="2025-04" db="UniProtKB">
        <authorList>
            <consortium name="RefSeq"/>
        </authorList>
    </citation>
    <scope>IDENTIFICATION</scope>
    <source>
        <tissue evidence="3 4">Leaves</tissue>
    </source>
</reference>
<evidence type="ECO:0000256" key="1">
    <source>
        <dbReference type="SAM" id="MobiDB-lite"/>
    </source>
</evidence>
<evidence type="ECO:0000313" key="4">
    <source>
        <dbReference type="RefSeq" id="XP_071919775.1"/>
    </source>
</evidence>
<evidence type="ECO:0000313" key="2">
    <source>
        <dbReference type="Proteomes" id="UP001652660"/>
    </source>
</evidence>
<dbReference type="GeneID" id="113706943"/>
<gene>
    <name evidence="3 4" type="primary">LOC113706943</name>
</gene>
<dbReference type="AlphaFoldDB" id="A0A6P6U2V9"/>
<feature type="compositionally biased region" description="Polar residues" evidence="1">
    <location>
        <begin position="149"/>
        <end position="162"/>
    </location>
</feature>
<proteinExistence type="predicted"/>
<feature type="compositionally biased region" description="Acidic residues" evidence="1">
    <location>
        <begin position="237"/>
        <end position="263"/>
    </location>
</feature>
<accession>A0A6P6U2V9</accession>
<keyword evidence="2" id="KW-1185">Reference proteome</keyword>
<dbReference type="Proteomes" id="UP001652660">
    <property type="component" value="Chromosome 8c"/>
</dbReference>
<dbReference type="RefSeq" id="XP_027084834.1">
    <property type="nucleotide sequence ID" value="XM_027229033.1"/>
</dbReference>
<dbReference type="RefSeq" id="XP_071919775.1">
    <property type="nucleotide sequence ID" value="XM_072063674.1"/>
</dbReference>
<feature type="compositionally biased region" description="Polar residues" evidence="1">
    <location>
        <begin position="202"/>
        <end position="221"/>
    </location>
</feature>
<organism evidence="2 3">
    <name type="scientific">Coffea arabica</name>
    <name type="common">Arabian coffee</name>
    <dbReference type="NCBI Taxonomy" id="13443"/>
    <lineage>
        <taxon>Eukaryota</taxon>
        <taxon>Viridiplantae</taxon>
        <taxon>Streptophyta</taxon>
        <taxon>Embryophyta</taxon>
        <taxon>Tracheophyta</taxon>
        <taxon>Spermatophyta</taxon>
        <taxon>Magnoliopsida</taxon>
        <taxon>eudicotyledons</taxon>
        <taxon>Gunneridae</taxon>
        <taxon>Pentapetalae</taxon>
        <taxon>asterids</taxon>
        <taxon>lamiids</taxon>
        <taxon>Gentianales</taxon>
        <taxon>Rubiaceae</taxon>
        <taxon>Ixoroideae</taxon>
        <taxon>Gardenieae complex</taxon>
        <taxon>Bertiereae - Coffeeae clade</taxon>
        <taxon>Coffeeae</taxon>
        <taxon>Coffea</taxon>
    </lineage>
</organism>
<feature type="region of interest" description="Disordered" evidence="1">
    <location>
        <begin position="149"/>
        <end position="169"/>
    </location>
</feature>
<feature type="compositionally biased region" description="Basic and acidic residues" evidence="1">
    <location>
        <begin position="225"/>
        <end position="234"/>
    </location>
</feature>
<protein>
    <submittedName>
        <fullName evidence="3">Uncharacterized protein LOC113706943</fullName>
    </submittedName>
</protein>
<sequence>MSIERPLRVSLYWGGKIHYEDGSICYLPRTSNRTFTLRHRIGYEELVDRIYQYMGVDRGMFKLNLFLRQPCGRTSYNVSTVVDDETLEIMYDVWNEIVPYIAELYIEKEEIIQNPRVSSIFIPSTINVGPMMSLVHACMDPTRFRSHSSTAVPKTASASQCTHGDWVRDSSEPRITSGLLRDVEYVQGLDSIPSFRDPESPNHMSSYGLDSTPGPSRSNTLLDDVYARGHDKLPASEGDDDSEPDAEDVEESESVDVSDSDSDGENKPCGVHQDVENQQPFTPAGSLSYVPRGIAFFSNLGNINDDDQLTDEGELKRIVTFSEENNNFIRLHMKFESKQQLSRDIRMCGLSIIIGSSGLLRARVTPGLPNVNLHLKGALPLLPAHRILHAIGVSEQ</sequence>